<keyword evidence="3" id="KW-0964">Secreted</keyword>
<keyword evidence="8" id="KW-1185">Reference proteome</keyword>
<evidence type="ECO:0000256" key="1">
    <source>
        <dbReference type="ARBA" id="ARBA00004613"/>
    </source>
</evidence>
<keyword evidence="4" id="KW-0732">Signal</keyword>
<keyword evidence="5" id="KW-0472">Membrane</keyword>
<name>A0A7I8WC64_9ANNE</name>
<comment type="similarity">
    <text evidence="2">Belongs to the DIPK family.</text>
</comment>
<accession>A0A7I8WC64</accession>
<organism evidence="7 8">
    <name type="scientific">Dimorphilus gyrociliatus</name>
    <dbReference type="NCBI Taxonomy" id="2664684"/>
    <lineage>
        <taxon>Eukaryota</taxon>
        <taxon>Metazoa</taxon>
        <taxon>Spiralia</taxon>
        <taxon>Lophotrochozoa</taxon>
        <taxon>Annelida</taxon>
        <taxon>Polychaeta</taxon>
        <taxon>Polychaeta incertae sedis</taxon>
        <taxon>Dinophilidae</taxon>
        <taxon>Dimorphilus</taxon>
    </lineage>
</organism>
<sequence length="432" mass="50408">MRKRKSYLANQQIIFHQLFRRFKNLPRPLQFAFTLSLGTSALIYASVMLWYFSNDLTNPTFLGMDKCNACYGKKLCRSFLRGDFVLKGVSGVRVFDHVNIQNVFYAVANNSIPVVLKKLAHNSEFRDIDTKICTLSGLRYNCDLDLALSRSKPYNEPQLTTYSLENYFTRSMPCMSQRLLDYLQQHYDDDLTDFRVYKDARKRFIYTFSVNPEPLIIKAFPYTKGYPFPKAYGACGRYLVTENAGTRLADYYNAHWIKRIDIAWQLMKIADKFTKGSSENFKFYWTDCSYENIFINNKGKVVIVDLEDIIIIDTAKIEREKKAGDFDTKYSLKFTECKSGYGDCVEYSTESLCTQKEADLNYYVICRNLLSSYANHHLKPRGFLHDLPSNIEQEYKIKGLLEDCANPTKPNERWIIKDKILQVLKEIKDKHV</sequence>
<reference evidence="7 8" key="1">
    <citation type="submission" date="2020-08" db="EMBL/GenBank/DDBJ databases">
        <authorList>
            <person name="Hejnol A."/>
        </authorList>
    </citation>
    <scope>NUCLEOTIDE SEQUENCE [LARGE SCALE GENOMIC DNA]</scope>
</reference>
<dbReference type="OrthoDB" id="10035316at2759"/>
<evidence type="ECO:0000259" key="6">
    <source>
        <dbReference type="Pfam" id="PF12260"/>
    </source>
</evidence>
<evidence type="ECO:0000313" key="8">
    <source>
        <dbReference type="Proteomes" id="UP000549394"/>
    </source>
</evidence>
<dbReference type="PANTHER" id="PTHR32073">
    <property type="entry name" value="GH11358P"/>
    <property type="match status" value="1"/>
</dbReference>
<dbReference type="Pfam" id="PF12260">
    <property type="entry name" value="PIP49_C"/>
    <property type="match status" value="1"/>
</dbReference>
<evidence type="ECO:0000256" key="5">
    <source>
        <dbReference type="SAM" id="Phobius"/>
    </source>
</evidence>
<evidence type="ECO:0000256" key="3">
    <source>
        <dbReference type="ARBA" id="ARBA00022525"/>
    </source>
</evidence>
<feature type="domain" description="FAM69 protein-kinase" evidence="6">
    <location>
        <begin position="206"/>
        <end position="407"/>
    </location>
</feature>
<comment type="subcellular location">
    <subcellularLocation>
        <location evidence="1">Secreted</location>
    </subcellularLocation>
</comment>
<dbReference type="InterPro" id="IPR020519">
    <property type="entry name" value="DIPK2A/B"/>
</dbReference>
<evidence type="ECO:0000256" key="4">
    <source>
        <dbReference type="ARBA" id="ARBA00022729"/>
    </source>
</evidence>
<dbReference type="SUPFAM" id="SSF56112">
    <property type="entry name" value="Protein kinase-like (PK-like)"/>
    <property type="match status" value="1"/>
</dbReference>
<dbReference type="AlphaFoldDB" id="A0A7I8WC64"/>
<keyword evidence="5" id="KW-0812">Transmembrane</keyword>
<comment type="caution">
    <text evidence="7">The sequence shown here is derived from an EMBL/GenBank/DDBJ whole genome shotgun (WGS) entry which is preliminary data.</text>
</comment>
<evidence type="ECO:0000313" key="7">
    <source>
        <dbReference type="EMBL" id="CAD5125690.1"/>
    </source>
</evidence>
<proteinExistence type="inferred from homology"/>
<dbReference type="EMBL" id="CAJFCJ010000028">
    <property type="protein sequence ID" value="CAD5125690.1"/>
    <property type="molecule type" value="Genomic_DNA"/>
</dbReference>
<dbReference type="InterPro" id="IPR022049">
    <property type="entry name" value="FAM69_kinase_dom"/>
</dbReference>
<dbReference type="GO" id="GO:0005576">
    <property type="term" value="C:extracellular region"/>
    <property type="evidence" value="ECO:0007669"/>
    <property type="project" value="UniProtKB-SubCell"/>
</dbReference>
<dbReference type="Proteomes" id="UP000549394">
    <property type="component" value="Unassembled WGS sequence"/>
</dbReference>
<dbReference type="InterPro" id="IPR011009">
    <property type="entry name" value="Kinase-like_dom_sf"/>
</dbReference>
<dbReference type="PANTHER" id="PTHR32073:SF7">
    <property type="entry name" value="GH11358P"/>
    <property type="match status" value="1"/>
</dbReference>
<protein>
    <submittedName>
        <fullName evidence="7">DgyrCDS13897</fullName>
    </submittedName>
</protein>
<evidence type="ECO:0000256" key="2">
    <source>
        <dbReference type="ARBA" id="ARBA00006338"/>
    </source>
</evidence>
<feature type="transmembrane region" description="Helical" evidence="5">
    <location>
        <begin position="29"/>
        <end position="52"/>
    </location>
</feature>
<keyword evidence="5" id="KW-1133">Transmembrane helix</keyword>
<gene>
    <name evidence="7" type="ORF">DGYR_LOCUS13033</name>
</gene>